<dbReference type="SUPFAM" id="SSF110997">
    <property type="entry name" value="Sporulation related repeat"/>
    <property type="match status" value="1"/>
</dbReference>
<gene>
    <name evidence="2" type="ORF">SDC9_115675</name>
</gene>
<name>A0A645BVV2_9ZZZZ</name>
<dbReference type="GO" id="GO:0042834">
    <property type="term" value="F:peptidoglycan binding"/>
    <property type="evidence" value="ECO:0007669"/>
    <property type="project" value="InterPro"/>
</dbReference>
<dbReference type="InterPro" id="IPR007730">
    <property type="entry name" value="SPOR-like_dom"/>
</dbReference>
<dbReference type="Pfam" id="PF05036">
    <property type="entry name" value="SPOR"/>
    <property type="match status" value="1"/>
</dbReference>
<dbReference type="EMBL" id="VSSQ01022433">
    <property type="protein sequence ID" value="MPM68741.1"/>
    <property type="molecule type" value="Genomic_DNA"/>
</dbReference>
<dbReference type="InterPro" id="IPR036680">
    <property type="entry name" value="SPOR-like_sf"/>
</dbReference>
<dbReference type="Gene3D" id="3.30.70.1070">
    <property type="entry name" value="Sporulation related repeat"/>
    <property type="match status" value="1"/>
</dbReference>
<accession>A0A645BVV2</accession>
<reference evidence="2" key="1">
    <citation type="submission" date="2019-08" db="EMBL/GenBank/DDBJ databases">
        <authorList>
            <person name="Kucharzyk K."/>
            <person name="Murdoch R.W."/>
            <person name="Higgins S."/>
            <person name="Loffler F."/>
        </authorList>
    </citation>
    <scope>NUCLEOTIDE SEQUENCE</scope>
</reference>
<feature type="domain" description="SPOR" evidence="1">
    <location>
        <begin position="108"/>
        <end position="163"/>
    </location>
</feature>
<evidence type="ECO:0000313" key="2">
    <source>
        <dbReference type="EMBL" id="MPM68741.1"/>
    </source>
</evidence>
<organism evidence="2">
    <name type="scientific">bioreactor metagenome</name>
    <dbReference type="NCBI Taxonomy" id="1076179"/>
    <lineage>
        <taxon>unclassified sequences</taxon>
        <taxon>metagenomes</taxon>
        <taxon>ecological metagenomes</taxon>
    </lineage>
</organism>
<sequence>MNIFKSLTASLFLLLFVGAGNAVTAQNTDTLKRDSLVIKPHILDSTLIDKDIFRLLEENSGSGRVKISQTQKVKDAYYMHLDQSSKRKITGYRIRIFFDNNQSARGKSEAVASQFAQMYPGVPVYRSYTNPYFKVTVGDYRSKSEAMKMLKELEGLFQSAFLIKETINFPPL</sequence>
<proteinExistence type="predicted"/>
<dbReference type="AlphaFoldDB" id="A0A645BVV2"/>
<protein>
    <recommendedName>
        <fullName evidence="1">SPOR domain-containing protein</fullName>
    </recommendedName>
</protein>
<comment type="caution">
    <text evidence="2">The sequence shown here is derived from an EMBL/GenBank/DDBJ whole genome shotgun (WGS) entry which is preliminary data.</text>
</comment>
<evidence type="ECO:0000259" key="1">
    <source>
        <dbReference type="Pfam" id="PF05036"/>
    </source>
</evidence>